<proteinExistence type="predicted"/>
<accession>A0ABZ0NYJ0</accession>
<gene>
    <name evidence="1" type="ORF">RHO25_009314</name>
</gene>
<sequence>MAMKLLSLLGCFTKPRAEHREPDPVVVLDNIKQVQSQSATRRHAHRPEHPAKAVNIEKIKKAAPEWSQYDNENPLEHNASSQSVCRLRSLIREKYALDVEVWDKRDVQQAVRPYLMEKAMRSDEIMREFLNIVSAWDERHFESAEWMLATQIKTSLLPASKHQFWEISPPWTRESFDDDD</sequence>
<dbReference type="GeneID" id="90644563"/>
<dbReference type="RefSeq" id="XP_065459249.1">
    <property type="nucleotide sequence ID" value="XM_065603177.1"/>
</dbReference>
<dbReference type="Proteomes" id="UP001302367">
    <property type="component" value="Chromosome 6"/>
</dbReference>
<protein>
    <submittedName>
        <fullName evidence="1">Uncharacterized protein</fullName>
    </submittedName>
</protein>
<dbReference type="EMBL" id="CP134189">
    <property type="protein sequence ID" value="WPB04668.1"/>
    <property type="molecule type" value="Genomic_DNA"/>
</dbReference>
<evidence type="ECO:0000313" key="2">
    <source>
        <dbReference type="Proteomes" id="UP001302367"/>
    </source>
</evidence>
<evidence type="ECO:0000313" key="1">
    <source>
        <dbReference type="EMBL" id="WPB04668.1"/>
    </source>
</evidence>
<name>A0ABZ0NYJ0_CERBT</name>
<organism evidence="1 2">
    <name type="scientific">Cercospora beticola</name>
    <name type="common">Sugarbeet leaf spot fungus</name>
    <dbReference type="NCBI Taxonomy" id="122368"/>
    <lineage>
        <taxon>Eukaryota</taxon>
        <taxon>Fungi</taxon>
        <taxon>Dikarya</taxon>
        <taxon>Ascomycota</taxon>
        <taxon>Pezizomycotina</taxon>
        <taxon>Dothideomycetes</taxon>
        <taxon>Dothideomycetidae</taxon>
        <taxon>Mycosphaerellales</taxon>
        <taxon>Mycosphaerellaceae</taxon>
        <taxon>Cercospora</taxon>
    </lineage>
</organism>
<keyword evidence="2" id="KW-1185">Reference proteome</keyword>
<reference evidence="1 2" key="1">
    <citation type="submission" date="2023-09" db="EMBL/GenBank/DDBJ databases">
        <title>Complete-Gapless Cercospora beticola genome.</title>
        <authorList>
            <person name="Wyatt N.A."/>
            <person name="Spanner R.E."/>
            <person name="Bolton M.D."/>
        </authorList>
    </citation>
    <scope>NUCLEOTIDE SEQUENCE [LARGE SCALE GENOMIC DNA]</scope>
    <source>
        <strain evidence="1">Cb09-40</strain>
    </source>
</reference>